<dbReference type="SUPFAM" id="SSF56935">
    <property type="entry name" value="Porins"/>
    <property type="match status" value="1"/>
</dbReference>
<dbReference type="PROSITE" id="PS52016">
    <property type="entry name" value="TONB_DEPENDENT_REC_3"/>
    <property type="match status" value="1"/>
</dbReference>
<dbReference type="GO" id="GO:0006826">
    <property type="term" value="P:iron ion transport"/>
    <property type="evidence" value="ECO:0007669"/>
    <property type="project" value="UniProtKB-KW"/>
</dbReference>
<evidence type="ECO:0000259" key="12">
    <source>
        <dbReference type="Pfam" id="PF00593"/>
    </source>
</evidence>
<dbReference type="Proteomes" id="UP000283474">
    <property type="component" value="Chromosome"/>
</dbReference>
<evidence type="ECO:0000256" key="10">
    <source>
        <dbReference type="ARBA" id="ARBA00023237"/>
    </source>
</evidence>
<sequence>MPTFDANFFSSPISSNVDAQTATTYEIGTRGQRPESWWELALYRAEIKNELQCLTTAPWSPCTVVNADHTVHQGIEAGAGFVFLSSGIVPGDRFWFNASYTYNDFFFDNDSRYGNNRLPGVPPQHLRAEVLYKYPSGFYAGPNVEWMPKSYFADNANQVKVDSYALLNLRVGYSAPDSKTSFYLEGRNLLDKRYIANVAIAGTADASSAIFNLGTGIAVYGGVQLKW</sequence>
<evidence type="ECO:0000256" key="5">
    <source>
        <dbReference type="ARBA" id="ARBA00022692"/>
    </source>
</evidence>
<keyword evidence="6" id="KW-0408">Iron</keyword>
<dbReference type="RefSeq" id="WP_128355461.1">
    <property type="nucleotide sequence ID" value="NZ_CP022987.1"/>
</dbReference>
<keyword evidence="4" id="KW-0410">Iron transport</keyword>
<name>A0A451FSV0_9BURK</name>
<comment type="subcellular location">
    <subcellularLocation>
        <location evidence="1 11">Cell outer membrane</location>
        <topology evidence="1 11">Multi-pass membrane protein</topology>
    </subcellularLocation>
</comment>
<protein>
    <recommendedName>
        <fullName evidence="12">TonB-dependent receptor-like beta-barrel domain-containing protein</fullName>
    </recommendedName>
</protein>
<proteinExistence type="inferred from homology"/>
<dbReference type="AlphaFoldDB" id="A0A451FSV0"/>
<dbReference type="InterPro" id="IPR000531">
    <property type="entry name" value="Beta-barrel_TonB"/>
</dbReference>
<keyword evidence="5 11" id="KW-0812">Transmembrane</keyword>
<dbReference type="InterPro" id="IPR036942">
    <property type="entry name" value="Beta-barrel_TonB_sf"/>
</dbReference>
<evidence type="ECO:0000256" key="6">
    <source>
        <dbReference type="ARBA" id="ARBA00023004"/>
    </source>
</evidence>
<keyword evidence="14" id="KW-1185">Reference proteome</keyword>
<evidence type="ECO:0000256" key="8">
    <source>
        <dbReference type="ARBA" id="ARBA00023077"/>
    </source>
</evidence>
<organism evidence="13 14">
    <name type="scientific">Pollutimonas thiosulfatoxidans</name>
    <dbReference type="NCBI Taxonomy" id="2028345"/>
    <lineage>
        <taxon>Bacteria</taxon>
        <taxon>Pseudomonadati</taxon>
        <taxon>Pseudomonadota</taxon>
        <taxon>Betaproteobacteria</taxon>
        <taxon>Burkholderiales</taxon>
        <taxon>Alcaligenaceae</taxon>
        <taxon>Pollutimonas</taxon>
    </lineage>
</organism>
<keyword evidence="9 11" id="KW-0472">Membrane</keyword>
<keyword evidence="10 11" id="KW-0998">Cell outer membrane</keyword>
<evidence type="ECO:0000256" key="11">
    <source>
        <dbReference type="PROSITE-ProRule" id="PRU01360"/>
    </source>
</evidence>
<gene>
    <name evidence="13" type="ORF">CKA81_11970</name>
</gene>
<evidence type="ECO:0000256" key="1">
    <source>
        <dbReference type="ARBA" id="ARBA00004571"/>
    </source>
</evidence>
<dbReference type="InterPro" id="IPR039426">
    <property type="entry name" value="TonB-dep_rcpt-like"/>
</dbReference>
<dbReference type="Pfam" id="PF00593">
    <property type="entry name" value="TonB_dep_Rec_b-barrel"/>
    <property type="match status" value="1"/>
</dbReference>
<reference evidence="13 14" key="1">
    <citation type="submission" date="2017-08" db="EMBL/GenBank/DDBJ databases">
        <authorList>
            <person name="Park S.-J."/>
            <person name="Kim H."/>
        </authorList>
    </citation>
    <scope>NUCLEOTIDE SEQUENCE [LARGE SCALE GENOMIC DNA]</scope>
    <source>
        <strain evidence="14">ye3</strain>
    </source>
</reference>
<keyword evidence="2 11" id="KW-0813">Transport</keyword>
<keyword evidence="3 11" id="KW-1134">Transmembrane beta strand</keyword>
<evidence type="ECO:0000256" key="9">
    <source>
        <dbReference type="ARBA" id="ARBA00023136"/>
    </source>
</evidence>
<evidence type="ECO:0000256" key="2">
    <source>
        <dbReference type="ARBA" id="ARBA00022448"/>
    </source>
</evidence>
<dbReference type="OrthoDB" id="7176844at2"/>
<keyword evidence="8" id="KW-0798">TonB box</keyword>
<dbReference type="PANTHER" id="PTHR32552:SF81">
    <property type="entry name" value="TONB-DEPENDENT OUTER MEMBRANE RECEPTOR"/>
    <property type="match status" value="1"/>
</dbReference>
<comment type="similarity">
    <text evidence="11">Belongs to the TonB-dependent receptor family.</text>
</comment>
<evidence type="ECO:0000313" key="14">
    <source>
        <dbReference type="Proteomes" id="UP000283474"/>
    </source>
</evidence>
<dbReference type="GO" id="GO:0009279">
    <property type="term" value="C:cell outer membrane"/>
    <property type="evidence" value="ECO:0007669"/>
    <property type="project" value="UniProtKB-SubCell"/>
</dbReference>
<dbReference type="PANTHER" id="PTHR32552">
    <property type="entry name" value="FERRICHROME IRON RECEPTOR-RELATED"/>
    <property type="match status" value="1"/>
</dbReference>
<accession>A0A451FSV0</accession>
<evidence type="ECO:0000256" key="7">
    <source>
        <dbReference type="ARBA" id="ARBA00023065"/>
    </source>
</evidence>
<keyword evidence="7" id="KW-0406">Ion transport</keyword>
<dbReference type="Gene3D" id="2.40.170.20">
    <property type="entry name" value="TonB-dependent receptor, beta-barrel domain"/>
    <property type="match status" value="1"/>
</dbReference>
<evidence type="ECO:0000313" key="13">
    <source>
        <dbReference type="EMBL" id="QAA95610.1"/>
    </source>
</evidence>
<dbReference type="KEGG" id="pus:CKA81_11970"/>
<evidence type="ECO:0000256" key="4">
    <source>
        <dbReference type="ARBA" id="ARBA00022496"/>
    </source>
</evidence>
<feature type="domain" description="TonB-dependent receptor-like beta-barrel" evidence="12">
    <location>
        <begin position="2"/>
        <end position="189"/>
    </location>
</feature>
<dbReference type="EMBL" id="CP022987">
    <property type="protein sequence ID" value="QAA95610.1"/>
    <property type="molecule type" value="Genomic_DNA"/>
</dbReference>
<evidence type="ECO:0000256" key="3">
    <source>
        <dbReference type="ARBA" id="ARBA00022452"/>
    </source>
</evidence>